<gene>
    <name evidence="4" type="ORF">SEPMUDRAFT_141227</name>
</gene>
<protein>
    <submittedName>
        <fullName evidence="4">MFS general substrate transporter</fullName>
    </submittedName>
</protein>
<feature type="transmembrane region" description="Helical" evidence="3">
    <location>
        <begin position="75"/>
        <end position="97"/>
    </location>
</feature>
<evidence type="ECO:0000256" key="3">
    <source>
        <dbReference type="SAM" id="Phobius"/>
    </source>
</evidence>
<feature type="transmembrane region" description="Helical" evidence="3">
    <location>
        <begin position="188"/>
        <end position="210"/>
    </location>
</feature>
<feature type="transmembrane region" description="Helical" evidence="3">
    <location>
        <begin position="122"/>
        <end position="142"/>
    </location>
</feature>
<reference evidence="4 5" key="1">
    <citation type="journal article" date="2012" name="PLoS Pathog.">
        <title>Diverse lifestyles and strategies of plant pathogenesis encoded in the genomes of eighteen Dothideomycetes fungi.</title>
        <authorList>
            <person name="Ohm R.A."/>
            <person name="Feau N."/>
            <person name="Henrissat B."/>
            <person name="Schoch C.L."/>
            <person name="Horwitz B.A."/>
            <person name="Barry K.W."/>
            <person name="Condon B.J."/>
            <person name="Copeland A.C."/>
            <person name="Dhillon B."/>
            <person name="Glaser F."/>
            <person name="Hesse C.N."/>
            <person name="Kosti I."/>
            <person name="LaButti K."/>
            <person name="Lindquist E.A."/>
            <person name="Lucas S."/>
            <person name="Salamov A.A."/>
            <person name="Bradshaw R.E."/>
            <person name="Ciuffetti L."/>
            <person name="Hamelin R.C."/>
            <person name="Kema G.H.J."/>
            <person name="Lawrence C."/>
            <person name="Scott J.A."/>
            <person name="Spatafora J.W."/>
            <person name="Turgeon B.G."/>
            <person name="de Wit P.J.G.M."/>
            <person name="Zhong S."/>
            <person name="Goodwin S.B."/>
            <person name="Grigoriev I.V."/>
        </authorList>
    </citation>
    <scope>NUCLEOTIDE SEQUENCE [LARGE SCALE GENOMIC DNA]</scope>
    <source>
        <strain evidence="4 5">SO2202</strain>
    </source>
</reference>
<dbReference type="Pfam" id="PF07690">
    <property type="entry name" value="MFS_1"/>
    <property type="match status" value="1"/>
</dbReference>
<keyword evidence="3" id="KW-0812">Transmembrane</keyword>
<organism evidence="4 5">
    <name type="scientific">Sphaerulina musiva (strain SO2202)</name>
    <name type="common">Poplar stem canker fungus</name>
    <name type="synonym">Septoria musiva</name>
    <dbReference type="NCBI Taxonomy" id="692275"/>
    <lineage>
        <taxon>Eukaryota</taxon>
        <taxon>Fungi</taxon>
        <taxon>Dikarya</taxon>
        <taxon>Ascomycota</taxon>
        <taxon>Pezizomycotina</taxon>
        <taxon>Dothideomycetes</taxon>
        <taxon>Dothideomycetidae</taxon>
        <taxon>Mycosphaerellales</taxon>
        <taxon>Mycosphaerellaceae</taxon>
        <taxon>Sphaerulina</taxon>
    </lineage>
</organism>
<comment type="subcellular location">
    <subcellularLocation>
        <location evidence="1">Membrane</location>
        <topology evidence="1">Multi-pass membrane protein</topology>
    </subcellularLocation>
</comment>
<dbReference type="PANTHER" id="PTHR11360">
    <property type="entry name" value="MONOCARBOXYLATE TRANSPORTER"/>
    <property type="match status" value="1"/>
</dbReference>
<evidence type="ECO:0000313" key="5">
    <source>
        <dbReference type="Proteomes" id="UP000016931"/>
    </source>
</evidence>
<comment type="similarity">
    <text evidence="2">Belongs to the major facilitator superfamily. Monocarboxylate porter (TC 2.A.1.13) family.</text>
</comment>
<feature type="transmembrane region" description="Helical" evidence="3">
    <location>
        <begin position="43"/>
        <end position="63"/>
    </location>
</feature>
<feature type="transmembrane region" description="Helical" evidence="3">
    <location>
        <begin position="12"/>
        <end position="36"/>
    </location>
</feature>
<feature type="transmembrane region" description="Helical" evidence="3">
    <location>
        <begin position="157"/>
        <end position="176"/>
    </location>
</feature>
<dbReference type="SUPFAM" id="SSF103473">
    <property type="entry name" value="MFS general substrate transporter"/>
    <property type="match status" value="1"/>
</dbReference>
<feature type="transmembrane region" description="Helical" evidence="3">
    <location>
        <begin position="216"/>
        <end position="238"/>
    </location>
</feature>
<evidence type="ECO:0000313" key="4">
    <source>
        <dbReference type="EMBL" id="EMF13880.1"/>
    </source>
</evidence>
<keyword evidence="3" id="KW-1133">Transmembrane helix</keyword>
<dbReference type="Proteomes" id="UP000016931">
    <property type="component" value="Unassembled WGS sequence"/>
</dbReference>
<dbReference type="AlphaFoldDB" id="M3D6U6"/>
<dbReference type="PANTHER" id="PTHR11360:SF252">
    <property type="entry name" value="MAJOR FACILITATOR SUPERFAMILY (MFS) PROFILE DOMAIN-CONTAINING PROTEIN-RELATED"/>
    <property type="match status" value="1"/>
</dbReference>
<proteinExistence type="inferred from homology"/>
<keyword evidence="3" id="KW-0472">Membrane</keyword>
<dbReference type="GO" id="GO:0016020">
    <property type="term" value="C:membrane"/>
    <property type="evidence" value="ECO:0007669"/>
    <property type="project" value="UniProtKB-SubCell"/>
</dbReference>
<dbReference type="RefSeq" id="XP_016762001.1">
    <property type="nucleotide sequence ID" value="XM_016902956.1"/>
</dbReference>
<sequence length="273" mass="29278">MLSLAERYYQIVLAQGVCVGIGSGMVYVSSLAMVSISFVEHRALALATVTSGAAIGGVVYPIALQRLLPLVGFGWSTRILGFMALFTFLVGVPLVLWHNGDKFKPKAPRAFLDTSALREKPFVAFCVAMFLVFLAYYVPFFYLPDFAQEKVGSSTDFSVYLLAMTNAATFPSRFISAMAARSIGRLNTLSICVGASTIVLLSWIGVSSLAGLDVWAVFWGFTAGPLVTIPAAVVPQLSPSPGVVGTRMGMIWLCAAMGECIYQPRSRVIEAGC</sequence>
<dbReference type="Gene3D" id="1.20.1250.20">
    <property type="entry name" value="MFS general substrate transporter like domains"/>
    <property type="match status" value="1"/>
</dbReference>
<dbReference type="HOGENOM" id="CLU_001265_1_4_1"/>
<dbReference type="OrthoDB" id="6509908at2759"/>
<evidence type="ECO:0000256" key="1">
    <source>
        <dbReference type="ARBA" id="ARBA00004141"/>
    </source>
</evidence>
<evidence type="ECO:0000256" key="2">
    <source>
        <dbReference type="ARBA" id="ARBA00006727"/>
    </source>
</evidence>
<dbReference type="GO" id="GO:0022857">
    <property type="term" value="F:transmembrane transporter activity"/>
    <property type="evidence" value="ECO:0007669"/>
    <property type="project" value="InterPro"/>
</dbReference>
<name>M3D6U6_SPHMS</name>
<dbReference type="InterPro" id="IPR011701">
    <property type="entry name" value="MFS"/>
</dbReference>
<dbReference type="InterPro" id="IPR050327">
    <property type="entry name" value="Proton-linked_MCT"/>
</dbReference>
<dbReference type="eggNOG" id="KOG2504">
    <property type="taxonomic scope" value="Eukaryota"/>
</dbReference>
<dbReference type="InterPro" id="IPR036259">
    <property type="entry name" value="MFS_trans_sf"/>
</dbReference>
<dbReference type="OMA" id="ESILMFN"/>
<keyword evidence="5" id="KW-1185">Reference proteome</keyword>
<dbReference type="GeneID" id="27900093"/>
<accession>M3D6U6</accession>
<dbReference type="EMBL" id="KB456263">
    <property type="protein sequence ID" value="EMF13880.1"/>
    <property type="molecule type" value="Genomic_DNA"/>
</dbReference>